<dbReference type="PANTHER" id="PTHR40465">
    <property type="entry name" value="CHROMOSOME 1, WHOLE GENOME SHOTGUN SEQUENCE"/>
    <property type="match status" value="1"/>
</dbReference>
<dbReference type="AlphaFoldDB" id="A0A8H7CUN5"/>
<sequence length="287" mass="31741">MLNGDVDLFHISFPRETLGIKALVYTLFAFDLFQTGFTTQYSFAVVVTSWGNSAVFANLPWTSFSVPVGAGIVSGIVQIFFAWRIYVIKGRNTFIRIVVCLIVMTALMQSLSAIVNGLRFGFAPQITDQVQLAIGVKIWLIGSFVCDILIAVTMIGIFWQVRRQTPWKATDSIIKKLIYHTVETGAVTAIAAGVELALFLVYPDTFLDEIPAFMLGKLYSNVVLATLNSRSNAASSVSREFGVSMPTTADSVQLRLRSNNQTVNDDFEMDMTRKVQVNTVTQVHVDV</sequence>
<protein>
    <recommendedName>
        <fullName evidence="2">DUF6534 domain-containing protein</fullName>
    </recommendedName>
</protein>
<feature type="transmembrane region" description="Helical" evidence="1">
    <location>
        <begin position="64"/>
        <end position="87"/>
    </location>
</feature>
<name>A0A8H7CUN5_9AGAR</name>
<dbReference type="InterPro" id="IPR045339">
    <property type="entry name" value="DUF6534"/>
</dbReference>
<keyword evidence="1" id="KW-0472">Membrane</keyword>
<dbReference type="Pfam" id="PF20152">
    <property type="entry name" value="DUF6534"/>
    <property type="match status" value="1"/>
</dbReference>
<evidence type="ECO:0000256" key="1">
    <source>
        <dbReference type="SAM" id="Phobius"/>
    </source>
</evidence>
<evidence type="ECO:0000313" key="3">
    <source>
        <dbReference type="EMBL" id="KAF7348882.1"/>
    </source>
</evidence>
<evidence type="ECO:0000313" key="4">
    <source>
        <dbReference type="Proteomes" id="UP000620124"/>
    </source>
</evidence>
<keyword evidence="1" id="KW-1133">Transmembrane helix</keyword>
<dbReference type="PANTHER" id="PTHR40465:SF1">
    <property type="entry name" value="DUF6534 DOMAIN-CONTAINING PROTEIN"/>
    <property type="match status" value="1"/>
</dbReference>
<feature type="domain" description="DUF6534" evidence="2">
    <location>
        <begin position="143"/>
        <end position="231"/>
    </location>
</feature>
<feature type="transmembrane region" description="Helical" evidence="1">
    <location>
        <begin position="138"/>
        <end position="159"/>
    </location>
</feature>
<proteinExistence type="predicted"/>
<dbReference type="Proteomes" id="UP000620124">
    <property type="component" value="Unassembled WGS sequence"/>
</dbReference>
<dbReference type="EMBL" id="JACAZI010000011">
    <property type="protein sequence ID" value="KAF7348882.1"/>
    <property type="molecule type" value="Genomic_DNA"/>
</dbReference>
<evidence type="ECO:0000259" key="2">
    <source>
        <dbReference type="Pfam" id="PF20152"/>
    </source>
</evidence>
<gene>
    <name evidence="3" type="ORF">MVEN_01408400</name>
</gene>
<keyword evidence="1" id="KW-0812">Transmembrane</keyword>
<dbReference type="OrthoDB" id="3262409at2759"/>
<keyword evidence="4" id="KW-1185">Reference proteome</keyword>
<organism evidence="3 4">
    <name type="scientific">Mycena venus</name>
    <dbReference type="NCBI Taxonomy" id="2733690"/>
    <lineage>
        <taxon>Eukaryota</taxon>
        <taxon>Fungi</taxon>
        <taxon>Dikarya</taxon>
        <taxon>Basidiomycota</taxon>
        <taxon>Agaricomycotina</taxon>
        <taxon>Agaricomycetes</taxon>
        <taxon>Agaricomycetidae</taxon>
        <taxon>Agaricales</taxon>
        <taxon>Marasmiineae</taxon>
        <taxon>Mycenaceae</taxon>
        <taxon>Mycena</taxon>
    </lineage>
</organism>
<comment type="caution">
    <text evidence="3">The sequence shown here is derived from an EMBL/GenBank/DDBJ whole genome shotgun (WGS) entry which is preliminary data.</text>
</comment>
<accession>A0A8H7CUN5</accession>
<feature type="transmembrane region" description="Helical" evidence="1">
    <location>
        <begin position="94"/>
        <end position="118"/>
    </location>
</feature>
<reference evidence="3" key="1">
    <citation type="submission" date="2020-05" db="EMBL/GenBank/DDBJ databases">
        <title>Mycena genomes resolve the evolution of fungal bioluminescence.</title>
        <authorList>
            <person name="Tsai I.J."/>
        </authorList>
    </citation>
    <scope>NUCLEOTIDE SEQUENCE</scope>
    <source>
        <strain evidence="3">CCC161011</strain>
    </source>
</reference>